<reference evidence="1" key="1">
    <citation type="submission" date="2023-10" db="EMBL/GenBank/DDBJ databases">
        <authorList>
            <person name="Hackl T."/>
        </authorList>
    </citation>
    <scope>NUCLEOTIDE SEQUENCE</scope>
</reference>
<dbReference type="SUPFAM" id="SSF53335">
    <property type="entry name" value="S-adenosyl-L-methionine-dependent methyltransferases"/>
    <property type="match status" value="1"/>
</dbReference>
<accession>A0AAI8YJJ6</accession>
<evidence type="ECO:0000313" key="2">
    <source>
        <dbReference type="Proteomes" id="UP001295740"/>
    </source>
</evidence>
<dbReference type="InterPro" id="IPR029063">
    <property type="entry name" value="SAM-dependent_MTases_sf"/>
</dbReference>
<dbReference type="GO" id="GO:0008757">
    <property type="term" value="F:S-adenosylmethionine-dependent methyltransferase activity"/>
    <property type="evidence" value="ECO:0007669"/>
    <property type="project" value="UniProtKB-ARBA"/>
</dbReference>
<comment type="caution">
    <text evidence="1">The sequence shown here is derived from an EMBL/GenBank/DDBJ whole genome shotgun (WGS) entry which is preliminary data.</text>
</comment>
<sequence length="253" mass="27993">MSSRTRLSFDVKLNELGQTITIQIADPSGLQADNLALATWGSSEILANVLNKLPRPDSKELKGSGIWPVLELGAGTGLVGISAAAIWQTDVCLTDLEPLVPNLEANCELNHGLLGQLNENAMEGVADLSCGILDWAKPEHLVFADSKVNSDPARIIIAADTVYSEEHPELLTKAVSARLDRDEKARFIMCYPLRIGYLDHIRDLWERLEQGGLECVQEGREKLGKDWGDNVEEDVEYEWCAWSWKAEMLPPRG</sequence>
<name>A0AAI8YJJ6_9PEZI</name>
<dbReference type="AlphaFoldDB" id="A0AAI8YJJ6"/>
<evidence type="ECO:0000313" key="1">
    <source>
        <dbReference type="EMBL" id="CAJ2509616.1"/>
    </source>
</evidence>
<gene>
    <name evidence="1" type="ORF">KHLLAP_LOCUS10084</name>
</gene>
<dbReference type="Gene3D" id="3.40.50.150">
    <property type="entry name" value="Vaccinia Virus protein VP39"/>
    <property type="match status" value="1"/>
</dbReference>
<dbReference type="InterPro" id="IPR019410">
    <property type="entry name" value="Methyltransf_16"/>
</dbReference>
<protein>
    <submittedName>
        <fullName evidence="1">Uu.00g146420.m01.CDS01</fullName>
    </submittedName>
</protein>
<dbReference type="GO" id="GO:0005829">
    <property type="term" value="C:cytosol"/>
    <property type="evidence" value="ECO:0007669"/>
    <property type="project" value="TreeGrafter"/>
</dbReference>
<dbReference type="Pfam" id="PF10294">
    <property type="entry name" value="Methyltransf_16"/>
    <property type="match status" value="1"/>
</dbReference>
<proteinExistence type="predicted"/>
<organism evidence="1 2">
    <name type="scientific">Anthostomella pinea</name>
    <dbReference type="NCBI Taxonomy" id="933095"/>
    <lineage>
        <taxon>Eukaryota</taxon>
        <taxon>Fungi</taxon>
        <taxon>Dikarya</taxon>
        <taxon>Ascomycota</taxon>
        <taxon>Pezizomycotina</taxon>
        <taxon>Sordariomycetes</taxon>
        <taxon>Xylariomycetidae</taxon>
        <taxon>Xylariales</taxon>
        <taxon>Xylariaceae</taxon>
        <taxon>Anthostomella</taxon>
    </lineage>
</organism>
<dbReference type="Proteomes" id="UP001295740">
    <property type="component" value="Unassembled WGS sequence"/>
</dbReference>
<keyword evidence="2" id="KW-1185">Reference proteome</keyword>
<dbReference type="PANTHER" id="PTHR14614:SF156">
    <property type="entry name" value="PROTEIN-LYSINE N-METHYLTRANSFERASE EFM2"/>
    <property type="match status" value="1"/>
</dbReference>
<dbReference type="PANTHER" id="PTHR14614">
    <property type="entry name" value="HEPATOCELLULAR CARCINOMA-ASSOCIATED ANTIGEN"/>
    <property type="match status" value="1"/>
</dbReference>
<dbReference type="EMBL" id="CAUWAG010000012">
    <property type="protein sequence ID" value="CAJ2509616.1"/>
    <property type="molecule type" value="Genomic_DNA"/>
</dbReference>